<proteinExistence type="predicted"/>
<name>A0A6A6I1E4_9PLEO</name>
<reference evidence="2" key="1">
    <citation type="journal article" date="2020" name="Stud. Mycol.">
        <title>101 Dothideomycetes genomes: a test case for predicting lifestyles and emergence of pathogens.</title>
        <authorList>
            <person name="Haridas S."/>
            <person name="Albert R."/>
            <person name="Binder M."/>
            <person name="Bloem J."/>
            <person name="Labutti K."/>
            <person name="Salamov A."/>
            <person name="Andreopoulos B."/>
            <person name="Baker S."/>
            <person name="Barry K."/>
            <person name="Bills G."/>
            <person name="Bluhm B."/>
            <person name="Cannon C."/>
            <person name="Castanera R."/>
            <person name="Culley D."/>
            <person name="Daum C."/>
            <person name="Ezra D."/>
            <person name="Gonzalez J."/>
            <person name="Henrissat B."/>
            <person name="Kuo A."/>
            <person name="Liang C."/>
            <person name="Lipzen A."/>
            <person name="Lutzoni F."/>
            <person name="Magnuson J."/>
            <person name="Mondo S."/>
            <person name="Nolan M."/>
            <person name="Ohm R."/>
            <person name="Pangilinan J."/>
            <person name="Park H.-J."/>
            <person name="Ramirez L."/>
            <person name="Alfaro M."/>
            <person name="Sun H."/>
            <person name="Tritt A."/>
            <person name="Yoshinaga Y."/>
            <person name="Zwiers L.-H."/>
            <person name="Turgeon B."/>
            <person name="Goodwin S."/>
            <person name="Spatafora J."/>
            <person name="Crous P."/>
            <person name="Grigoriev I."/>
        </authorList>
    </citation>
    <scope>NUCLEOTIDE SEQUENCE</scope>
    <source>
        <strain evidence="2">CBS 122368</strain>
    </source>
</reference>
<dbReference type="AlphaFoldDB" id="A0A6A6I1E4"/>
<evidence type="ECO:0000256" key="1">
    <source>
        <dbReference type="SAM" id="SignalP"/>
    </source>
</evidence>
<organism evidence="2 3">
    <name type="scientific">Trematosphaeria pertusa</name>
    <dbReference type="NCBI Taxonomy" id="390896"/>
    <lineage>
        <taxon>Eukaryota</taxon>
        <taxon>Fungi</taxon>
        <taxon>Dikarya</taxon>
        <taxon>Ascomycota</taxon>
        <taxon>Pezizomycotina</taxon>
        <taxon>Dothideomycetes</taxon>
        <taxon>Pleosporomycetidae</taxon>
        <taxon>Pleosporales</taxon>
        <taxon>Massarineae</taxon>
        <taxon>Trematosphaeriaceae</taxon>
        <taxon>Trematosphaeria</taxon>
    </lineage>
</organism>
<sequence>MHFSRVSLALAGLTTIAVAAPINSRDTARPAGYVPYACYVPYSAEVEAAAAKMAPHDKRGIQAEYAPYTCYGSYSDEVEAEAAKMALRASSFPFVRFPGF</sequence>
<dbReference type="Proteomes" id="UP000800094">
    <property type="component" value="Unassembled WGS sequence"/>
</dbReference>
<accession>A0A6A6I1E4</accession>
<keyword evidence="1" id="KW-0732">Signal</keyword>
<evidence type="ECO:0000313" key="3">
    <source>
        <dbReference type="Proteomes" id="UP000800094"/>
    </source>
</evidence>
<dbReference type="RefSeq" id="XP_033678404.1">
    <property type="nucleotide sequence ID" value="XM_033833964.1"/>
</dbReference>
<evidence type="ECO:0000313" key="2">
    <source>
        <dbReference type="EMBL" id="KAF2243400.1"/>
    </source>
</evidence>
<dbReference type="EMBL" id="ML987205">
    <property type="protein sequence ID" value="KAF2243400.1"/>
    <property type="molecule type" value="Genomic_DNA"/>
</dbReference>
<keyword evidence="3" id="KW-1185">Reference proteome</keyword>
<dbReference type="GeneID" id="54587294"/>
<feature type="chain" id="PRO_5025369910" evidence="1">
    <location>
        <begin position="20"/>
        <end position="100"/>
    </location>
</feature>
<protein>
    <submittedName>
        <fullName evidence="2">Uncharacterized protein</fullName>
    </submittedName>
</protein>
<gene>
    <name evidence="2" type="ORF">BU26DRAFT_570096</name>
</gene>
<feature type="signal peptide" evidence="1">
    <location>
        <begin position="1"/>
        <end position="19"/>
    </location>
</feature>